<dbReference type="Pfam" id="PF07508">
    <property type="entry name" value="Recombinase"/>
    <property type="match status" value="1"/>
</dbReference>
<keyword evidence="4" id="KW-1185">Reference proteome</keyword>
<evidence type="ECO:0008006" key="5">
    <source>
        <dbReference type="Google" id="ProtNLM"/>
    </source>
</evidence>
<organism evidence="3 4">
    <name type="scientific">Thauera propionica</name>
    <dbReference type="NCBI Taxonomy" id="2019431"/>
    <lineage>
        <taxon>Bacteria</taxon>
        <taxon>Pseudomonadati</taxon>
        <taxon>Pseudomonadota</taxon>
        <taxon>Betaproteobacteria</taxon>
        <taxon>Rhodocyclales</taxon>
        <taxon>Zoogloeaceae</taxon>
        <taxon>Thauera</taxon>
    </lineage>
</organism>
<dbReference type="Gene3D" id="3.90.1750.20">
    <property type="entry name" value="Putative Large Serine Recombinase, Chain B, Domain 2"/>
    <property type="match status" value="1"/>
</dbReference>
<dbReference type="InterPro" id="IPR038109">
    <property type="entry name" value="DNA_bind_recomb_sf"/>
</dbReference>
<dbReference type="InterPro" id="IPR006119">
    <property type="entry name" value="Resolv_N"/>
</dbReference>
<dbReference type="Gene3D" id="3.40.50.1390">
    <property type="entry name" value="Resolvase, N-terminal catalytic domain"/>
    <property type="match status" value="1"/>
</dbReference>
<protein>
    <recommendedName>
        <fullName evidence="5">Recombinase family protein</fullName>
    </recommendedName>
</protein>
<dbReference type="EMBL" id="NOIH01000039">
    <property type="protein sequence ID" value="OYD52448.1"/>
    <property type="molecule type" value="Genomic_DNA"/>
</dbReference>
<evidence type="ECO:0000259" key="1">
    <source>
        <dbReference type="PROSITE" id="PS51736"/>
    </source>
</evidence>
<dbReference type="GO" id="GO:0000150">
    <property type="term" value="F:DNA strand exchange activity"/>
    <property type="evidence" value="ECO:0007669"/>
    <property type="project" value="InterPro"/>
</dbReference>
<dbReference type="PROSITE" id="PS51737">
    <property type="entry name" value="RECOMBINASE_DNA_BIND"/>
    <property type="match status" value="1"/>
</dbReference>
<dbReference type="PANTHER" id="PTHR30461:SF23">
    <property type="entry name" value="DNA RECOMBINASE-RELATED"/>
    <property type="match status" value="1"/>
</dbReference>
<name>A0A235ETS3_9RHOO</name>
<dbReference type="GO" id="GO:0003677">
    <property type="term" value="F:DNA binding"/>
    <property type="evidence" value="ECO:0007669"/>
    <property type="project" value="InterPro"/>
</dbReference>
<evidence type="ECO:0000313" key="4">
    <source>
        <dbReference type="Proteomes" id="UP000215181"/>
    </source>
</evidence>
<dbReference type="Proteomes" id="UP000215181">
    <property type="component" value="Unassembled WGS sequence"/>
</dbReference>
<sequence length="572" mass="64419">MNQRCAIYVRYSDDQQRATSLDDQVRRCKEIALKNGISLEHVKIYQDVAITGKFEGEAKRKGLRRLLEDWDRQAFDVLLVDEFSRLSRDALTQAQIIRRLETSARVRMVTANGVDTTRPNWQLQLGLEGIVSQQSGRDTRHRVIRGMFGQLERGYMIGTPAYGYTLQRELDAAGNRIGSRWLINESEADMVRDVFERRARGESMHQIARSLNERGIPTRRAAREASGGYWRPSSVRNLLGNTIYKGVFIWNGSTTVCARAKKHGHVVEPVPFLRPELRIVSEELWERCNQKTISRSGYGGGRHALAGLVTCGCCESILAVTSKSRCRSLYCPRCTVAKSVISADERLTGTVATEGVQHLLIHAARHFLSEPFIEEFRAKLRAKLVGDVDEQLRAARVELARLEGAQERISRLIAADESEDPVLLARYSEARERAQTQRIHVNELVAGAEAVDREAIAAQIDVVDPLRVLDDLFDADIPAAQVRAVLSRLFPSVVLERKLSTYQSVFSVRFSPGVALAMLSDTKTIEEQEIELRFLLRYWPVHNFGEARWTVELLTPERPEVCPAVANSGVAV</sequence>
<evidence type="ECO:0000259" key="2">
    <source>
        <dbReference type="PROSITE" id="PS51737"/>
    </source>
</evidence>
<feature type="domain" description="Recombinase" evidence="2">
    <location>
        <begin position="161"/>
        <end position="299"/>
    </location>
</feature>
<proteinExistence type="predicted"/>
<comment type="caution">
    <text evidence="3">The sequence shown here is derived from an EMBL/GenBank/DDBJ whole genome shotgun (WGS) entry which is preliminary data.</text>
</comment>
<evidence type="ECO:0000313" key="3">
    <source>
        <dbReference type="EMBL" id="OYD52448.1"/>
    </source>
</evidence>
<dbReference type="InterPro" id="IPR011109">
    <property type="entry name" value="DNA_bind_recombinase_dom"/>
</dbReference>
<accession>A0A235ETS3</accession>
<gene>
    <name evidence="3" type="ORF">CGK74_17970</name>
</gene>
<dbReference type="PANTHER" id="PTHR30461">
    <property type="entry name" value="DNA-INVERTASE FROM LAMBDOID PROPHAGE"/>
    <property type="match status" value="1"/>
</dbReference>
<dbReference type="RefSeq" id="WP_094269753.1">
    <property type="nucleotide sequence ID" value="NZ_NOIH01000039.1"/>
</dbReference>
<dbReference type="SMART" id="SM00857">
    <property type="entry name" value="Resolvase"/>
    <property type="match status" value="1"/>
</dbReference>
<dbReference type="SUPFAM" id="SSF53041">
    <property type="entry name" value="Resolvase-like"/>
    <property type="match status" value="1"/>
</dbReference>
<dbReference type="AlphaFoldDB" id="A0A235ETS3"/>
<dbReference type="CDD" id="cd00338">
    <property type="entry name" value="Ser_Recombinase"/>
    <property type="match status" value="1"/>
</dbReference>
<reference evidence="3 4" key="1">
    <citation type="submission" date="2017-07" db="EMBL/GenBank/DDBJ databases">
        <title>Thauera sp. KNDSS-Mac4 genome sequence and assembly.</title>
        <authorList>
            <person name="Mayilraj S."/>
        </authorList>
    </citation>
    <scope>NUCLEOTIDE SEQUENCE [LARGE SCALE GENOMIC DNA]</scope>
    <source>
        <strain evidence="3 4">KNDSS-Mac4</strain>
    </source>
</reference>
<dbReference type="InterPro" id="IPR036162">
    <property type="entry name" value="Resolvase-like_N_sf"/>
</dbReference>
<dbReference type="OrthoDB" id="8585334at2"/>
<feature type="domain" description="Resolvase/invertase-type recombinase catalytic" evidence="1">
    <location>
        <begin position="4"/>
        <end position="154"/>
    </location>
</feature>
<dbReference type="Pfam" id="PF00239">
    <property type="entry name" value="Resolvase"/>
    <property type="match status" value="1"/>
</dbReference>
<dbReference type="PROSITE" id="PS51736">
    <property type="entry name" value="RECOMBINASES_3"/>
    <property type="match status" value="1"/>
</dbReference>
<dbReference type="InterPro" id="IPR050639">
    <property type="entry name" value="SSR_resolvase"/>
</dbReference>